<sequence length="483" mass="54440">MMKKYLSHTLIILAFASSEAFGQKAEPLQIGSDRELFVDQYLIETLDKARVTLHHPEDRGKVLDFDKPWEGAFSAYVTIIEKDGFFRAYYRGVPTAGKDGNSAEVTCYAESTDGIHWEKPVLGIYEIEGSKDNNVILANAAPITHNFSPFLDSNPAAKPNEKFKALGGTSKSGLVAFTSADGKNWKKVQEEAVFTQGVFDSQNVSFWSEEEQVYVCYFRSWTGKGYKGFRSVSRTTSEDFIHWTDPEPMGFGNTPYEHLYTQQTSPYFRAPHIYLAIGARFMPDRKVVSDAEAEKLGVNPNYYNDCSDVILMSSRGGNHYDRQFMESFIRPGIGLQNWVSRSNYPALNVVQTGETEMSIYVNQDYAQPSAHLRRYALRLDGFASLSAGYEGGEMLTKSFIFKGEKLELNYSTSAAGEIRIELLDENGNKIPGYSMEEAQPVIGNEISREVYWNGSSDVSELSGKPIRMRVYLKDADLFAFRFH</sequence>
<name>A0ABT8CAR5_9BACT</name>
<protein>
    <recommendedName>
        <fullName evidence="3">Glycosyl hydrolase family 32 N-terminal domain-containing protein</fullName>
    </recommendedName>
</protein>
<proteinExistence type="predicted"/>
<dbReference type="RefSeq" id="WP_163386428.1">
    <property type="nucleotide sequence ID" value="NZ_JAUFQS010000012.1"/>
</dbReference>
<organism evidence="1 2">
    <name type="scientific">Cyclobacterium jeungdonense</name>
    <dbReference type="NCBI Taxonomy" id="708087"/>
    <lineage>
        <taxon>Bacteria</taxon>
        <taxon>Pseudomonadati</taxon>
        <taxon>Bacteroidota</taxon>
        <taxon>Cytophagia</taxon>
        <taxon>Cytophagales</taxon>
        <taxon>Cyclobacteriaceae</taxon>
        <taxon>Cyclobacterium</taxon>
    </lineage>
</organism>
<dbReference type="InterPro" id="IPR023296">
    <property type="entry name" value="Glyco_hydro_beta-prop_sf"/>
</dbReference>
<accession>A0ABT8CAR5</accession>
<dbReference type="Proteomes" id="UP001236663">
    <property type="component" value="Unassembled WGS sequence"/>
</dbReference>
<keyword evidence="2" id="KW-1185">Reference proteome</keyword>
<dbReference type="SUPFAM" id="SSF75005">
    <property type="entry name" value="Arabinanase/levansucrase/invertase"/>
    <property type="match status" value="1"/>
</dbReference>
<comment type="caution">
    <text evidence="1">The sequence shown here is derived from an EMBL/GenBank/DDBJ whole genome shotgun (WGS) entry which is preliminary data.</text>
</comment>
<gene>
    <name evidence="1" type="ORF">QWZ15_13095</name>
</gene>
<evidence type="ECO:0008006" key="3">
    <source>
        <dbReference type="Google" id="ProtNLM"/>
    </source>
</evidence>
<dbReference type="EMBL" id="JAUFQS010000012">
    <property type="protein sequence ID" value="MDN3688771.1"/>
    <property type="molecule type" value="Genomic_DNA"/>
</dbReference>
<evidence type="ECO:0000313" key="1">
    <source>
        <dbReference type="EMBL" id="MDN3688771.1"/>
    </source>
</evidence>
<dbReference type="Gene3D" id="2.115.10.20">
    <property type="entry name" value="Glycosyl hydrolase domain, family 43"/>
    <property type="match status" value="2"/>
</dbReference>
<evidence type="ECO:0000313" key="2">
    <source>
        <dbReference type="Proteomes" id="UP001236663"/>
    </source>
</evidence>
<reference evidence="2" key="1">
    <citation type="journal article" date="2019" name="Int. J. Syst. Evol. Microbiol.">
        <title>The Global Catalogue of Microorganisms (GCM) 10K type strain sequencing project: providing services to taxonomists for standard genome sequencing and annotation.</title>
        <authorList>
            <consortium name="The Broad Institute Genomics Platform"/>
            <consortium name="The Broad Institute Genome Sequencing Center for Infectious Disease"/>
            <person name="Wu L."/>
            <person name="Ma J."/>
        </authorList>
    </citation>
    <scope>NUCLEOTIDE SEQUENCE [LARGE SCALE GENOMIC DNA]</scope>
    <source>
        <strain evidence="2">CECT 7706</strain>
    </source>
</reference>